<dbReference type="OrthoDB" id="10546203at2759"/>
<protein>
    <submittedName>
        <fullName evidence="2">2972_t:CDS:1</fullName>
    </submittedName>
</protein>
<dbReference type="AlphaFoldDB" id="A0A9N9ALQ8"/>
<dbReference type="Proteomes" id="UP000789831">
    <property type="component" value="Unassembled WGS sequence"/>
</dbReference>
<proteinExistence type="predicted"/>
<accession>A0A9N9ALQ8</accession>
<evidence type="ECO:0000313" key="2">
    <source>
        <dbReference type="EMBL" id="CAG8532496.1"/>
    </source>
</evidence>
<evidence type="ECO:0000313" key="3">
    <source>
        <dbReference type="Proteomes" id="UP000789831"/>
    </source>
</evidence>
<sequence length="274" mass="31424">MKKQKINEEREFSHIGEAFAEAEERNNAKIPQEPDNNRNTNTTETEETRDTLEPEMTNIPEPQTTETPEQNTTPPPETVSVYDYFETKLADEDRNLIGLVNEDHVDSQRKFIKYGFLKSKLEEIYPQNQDSQNDNPSPNGDGLSQTRKNAIQTITAALNLEPADEIINDFAKKMLSAIGSKRREKQTSQKVNDNVNDMKNKTGEQLNEKIKENDEASDTKAYQEKKEEIETQKKRSALESPDKYLRNVAIPGIENLMTKNDIKEDELDDDTKKD</sequence>
<evidence type="ECO:0000256" key="1">
    <source>
        <dbReference type="SAM" id="MobiDB-lite"/>
    </source>
</evidence>
<dbReference type="EMBL" id="CAJVPL010000829">
    <property type="protein sequence ID" value="CAG8532496.1"/>
    <property type="molecule type" value="Genomic_DNA"/>
</dbReference>
<reference evidence="2" key="1">
    <citation type="submission" date="2021-06" db="EMBL/GenBank/DDBJ databases">
        <authorList>
            <person name="Kallberg Y."/>
            <person name="Tangrot J."/>
            <person name="Rosling A."/>
        </authorList>
    </citation>
    <scope>NUCLEOTIDE SEQUENCE</scope>
    <source>
        <strain evidence="2">MT106</strain>
    </source>
</reference>
<gene>
    <name evidence="2" type="ORF">AGERDE_LOCUS5780</name>
</gene>
<name>A0A9N9ALQ8_9GLOM</name>
<comment type="caution">
    <text evidence="2">The sequence shown here is derived from an EMBL/GenBank/DDBJ whole genome shotgun (WGS) entry which is preliminary data.</text>
</comment>
<feature type="region of interest" description="Disordered" evidence="1">
    <location>
        <begin position="180"/>
        <end position="240"/>
    </location>
</feature>
<feature type="region of interest" description="Disordered" evidence="1">
    <location>
        <begin position="1"/>
        <end position="79"/>
    </location>
</feature>
<feature type="compositionally biased region" description="Low complexity" evidence="1">
    <location>
        <begin position="60"/>
        <end position="72"/>
    </location>
</feature>
<feature type="compositionally biased region" description="Basic and acidic residues" evidence="1">
    <location>
        <begin position="1"/>
        <end position="14"/>
    </location>
</feature>
<organism evidence="2 3">
    <name type="scientific">Ambispora gerdemannii</name>
    <dbReference type="NCBI Taxonomy" id="144530"/>
    <lineage>
        <taxon>Eukaryota</taxon>
        <taxon>Fungi</taxon>
        <taxon>Fungi incertae sedis</taxon>
        <taxon>Mucoromycota</taxon>
        <taxon>Glomeromycotina</taxon>
        <taxon>Glomeromycetes</taxon>
        <taxon>Archaeosporales</taxon>
        <taxon>Ambisporaceae</taxon>
        <taxon>Ambispora</taxon>
    </lineage>
</organism>
<keyword evidence="3" id="KW-1185">Reference proteome</keyword>
<feature type="compositionally biased region" description="Basic and acidic residues" evidence="1">
    <location>
        <begin position="196"/>
        <end position="240"/>
    </location>
</feature>
<feature type="compositionally biased region" description="Low complexity" evidence="1">
    <location>
        <begin position="33"/>
        <end position="43"/>
    </location>
</feature>